<dbReference type="EMBL" id="MU167223">
    <property type="protein sequence ID" value="KAG0149951.1"/>
    <property type="molecule type" value="Genomic_DNA"/>
</dbReference>
<name>A0A9P6NMN9_9BASI</name>
<protein>
    <submittedName>
        <fullName evidence="1">Uncharacterized protein</fullName>
    </submittedName>
</protein>
<proteinExistence type="predicted"/>
<sequence>MSWIARIFRNYGRAKLMTNSVRRNGHQIQITISTYTPPKLQPGLGLPRSSQPAGNRADQFLGMHWLLVPNHYYQVMVSESIEDCGQLQLNGHPTLNNPESFICSSVIEGLAGDPICLPVPISFLSLAFRLHTRTFFDFIRWRLRLSHPSASLLDTDLVCLLSLYAHSTLMLRSQLSLSFSEPTLQLNRVLDPGSAAISLVLPTFWRPSKNTSSSWPAFLSFALKVHFRC</sequence>
<organism evidence="1 2">
    <name type="scientific">Cronartium quercuum f. sp. fusiforme G11</name>
    <dbReference type="NCBI Taxonomy" id="708437"/>
    <lineage>
        <taxon>Eukaryota</taxon>
        <taxon>Fungi</taxon>
        <taxon>Dikarya</taxon>
        <taxon>Basidiomycota</taxon>
        <taxon>Pucciniomycotina</taxon>
        <taxon>Pucciniomycetes</taxon>
        <taxon>Pucciniales</taxon>
        <taxon>Coleosporiaceae</taxon>
        <taxon>Cronartium</taxon>
    </lineage>
</organism>
<evidence type="ECO:0000313" key="2">
    <source>
        <dbReference type="Proteomes" id="UP000886653"/>
    </source>
</evidence>
<dbReference type="Proteomes" id="UP000886653">
    <property type="component" value="Unassembled WGS sequence"/>
</dbReference>
<dbReference type="AlphaFoldDB" id="A0A9P6NMN9"/>
<evidence type="ECO:0000313" key="1">
    <source>
        <dbReference type="EMBL" id="KAG0149951.1"/>
    </source>
</evidence>
<comment type="caution">
    <text evidence="1">The sequence shown here is derived from an EMBL/GenBank/DDBJ whole genome shotgun (WGS) entry which is preliminary data.</text>
</comment>
<reference evidence="1" key="1">
    <citation type="submission" date="2013-11" db="EMBL/GenBank/DDBJ databases">
        <title>Genome sequence of the fusiform rust pathogen reveals effectors for host alternation and coevolution with pine.</title>
        <authorList>
            <consortium name="DOE Joint Genome Institute"/>
            <person name="Smith K."/>
            <person name="Pendleton A."/>
            <person name="Kubisiak T."/>
            <person name="Anderson C."/>
            <person name="Salamov A."/>
            <person name="Aerts A."/>
            <person name="Riley R."/>
            <person name="Clum A."/>
            <person name="Lindquist E."/>
            <person name="Ence D."/>
            <person name="Campbell M."/>
            <person name="Kronenberg Z."/>
            <person name="Feau N."/>
            <person name="Dhillon B."/>
            <person name="Hamelin R."/>
            <person name="Burleigh J."/>
            <person name="Smith J."/>
            <person name="Yandell M."/>
            <person name="Nelson C."/>
            <person name="Grigoriev I."/>
            <person name="Davis J."/>
        </authorList>
    </citation>
    <scope>NUCLEOTIDE SEQUENCE</scope>
    <source>
        <strain evidence="1">G11</strain>
    </source>
</reference>
<gene>
    <name evidence="1" type="ORF">CROQUDRAFT_88500</name>
</gene>
<keyword evidence="2" id="KW-1185">Reference proteome</keyword>
<accession>A0A9P6NMN9</accession>